<organism evidence="2 3">
    <name type="scientific">Hydra vulgaris</name>
    <name type="common">Hydra</name>
    <name type="synonym">Hydra attenuata</name>
    <dbReference type="NCBI Taxonomy" id="6087"/>
    <lineage>
        <taxon>Eukaryota</taxon>
        <taxon>Metazoa</taxon>
        <taxon>Cnidaria</taxon>
        <taxon>Hydrozoa</taxon>
        <taxon>Hydroidolina</taxon>
        <taxon>Anthoathecata</taxon>
        <taxon>Aplanulata</taxon>
        <taxon>Hydridae</taxon>
        <taxon>Hydra</taxon>
    </lineage>
</organism>
<evidence type="ECO:0000313" key="2">
    <source>
        <dbReference type="Proteomes" id="UP001652625"/>
    </source>
</evidence>
<feature type="compositionally biased region" description="Polar residues" evidence="1">
    <location>
        <begin position="1"/>
        <end position="19"/>
    </location>
</feature>
<reference evidence="3" key="1">
    <citation type="submission" date="2025-08" db="UniProtKB">
        <authorList>
            <consortium name="RefSeq"/>
        </authorList>
    </citation>
    <scope>IDENTIFICATION</scope>
</reference>
<gene>
    <name evidence="3" type="primary">LOC136089150</name>
</gene>
<evidence type="ECO:0000313" key="3">
    <source>
        <dbReference type="RefSeq" id="XP_065670942.1"/>
    </source>
</evidence>
<protein>
    <submittedName>
        <fullName evidence="3">Uncharacterized protein LOC136089150</fullName>
    </submittedName>
</protein>
<dbReference type="Proteomes" id="UP001652625">
    <property type="component" value="Chromosome 12"/>
</dbReference>
<keyword evidence="2" id="KW-1185">Reference proteome</keyword>
<sequence>MRSSLNETMSESECSSNGSDKNEDNDDFPYPDPELKKKVKKADTLLLPKDILKRIADTAVGEGISRRQHPTVNSIIAKSGGNIDEFKCSTSTAYNVLQKYYHPWVSEKGWGYKEGLH</sequence>
<accession>A0ABM4D9D0</accession>
<dbReference type="GeneID" id="136089150"/>
<dbReference type="RefSeq" id="XP_065670942.1">
    <property type="nucleotide sequence ID" value="XM_065814870.1"/>
</dbReference>
<proteinExistence type="predicted"/>
<feature type="region of interest" description="Disordered" evidence="1">
    <location>
        <begin position="1"/>
        <end position="35"/>
    </location>
</feature>
<name>A0ABM4D9D0_HYDVU</name>
<evidence type="ECO:0000256" key="1">
    <source>
        <dbReference type="SAM" id="MobiDB-lite"/>
    </source>
</evidence>